<dbReference type="EMBL" id="LR797476">
    <property type="protein sequence ID" value="CAB4219343.1"/>
    <property type="molecule type" value="Genomic_DNA"/>
</dbReference>
<evidence type="ECO:0000313" key="4">
    <source>
        <dbReference type="EMBL" id="CAB4219343.1"/>
    </source>
</evidence>
<evidence type="ECO:0000313" key="3">
    <source>
        <dbReference type="EMBL" id="CAB4214615.1"/>
    </source>
</evidence>
<sequence length="141" mass="14292">MALATVGGGYQYTDGNQNEVKINPQGTPATASVTATLTAAQLATGIITINQAGAAACTLTLPTGALMDAAFTNMQNNASFDVAFINVSTVDAEDATIAVGTGWTLVGNVTVAANSGVTTISSALFRARRTAAATWSLYRLS</sequence>
<accession>A0A6J5QG05</accession>
<organism evidence="2">
    <name type="scientific">uncultured Caudovirales phage</name>
    <dbReference type="NCBI Taxonomy" id="2100421"/>
    <lineage>
        <taxon>Viruses</taxon>
        <taxon>Duplodnaviria</taxon>
        <taxon>Heunggongvirae</taxon>
        <taxon>Uroviricota</taxon>
        <taxon>Caudoviricetes</taxon>
        <taxon>Peduoviridae</taxon>
        <taxon>Maltschvirus</taxon>
        <taxon>Maltschvirus maltsch</taxon>
    </lineage>
</organism>
<proteinExistence type="predicted"/>
<dbReference type="EMBL" id="LR797045">
    <property type="protein sequence ID" value="CAB4183650.1"/>
    <property type="molecule type" value="Genomic_DNA"/>
</dbReference>
<protein>
    <submittedName>
        <fullName evidence="2">Uncharacterized protein</fullName>
    </submittedName>
</protein>
<name>A0A6J5QG05_9CAUD</name>
<evidence type="ECO:0000313" key="1">
    <source>
        <dbReference type="EMBL" id="CAB4166214.1"/>
    </source>
</evidence>
<reference evidence="2" key="1">
    <citation type="submission" date="2020-05" db="EMBL/GenBank/DDBJ databases">
        <authorList>
            <person name="Chiriac C."/>
            <person name="Salcher M."/>
            <person name="Ghai R."/>
            <person name="Kavagutti S V."/>
        </authorList>
    </citation>
    <scope>NUCLEOTIDE SEQUENCE</scope>
</reference>
<dbReference type="EMBL" id="LR796783">
    <property type="protein sequence ID" value="CAB4166214.1"/>
    <property type="molecule type" value="Genomic_DNA"/>
</dbReference>
<evidence type="ECO:0000313" key="2">
    <source>
        <dbReference type="EMBL" id="CAB4183650.1"/>
    </source>
</evidence>
<gene>
    <name evidence="2" type="ORF">UFOVP1100_47</name>
    <name evidence="3" type="ORF">UFOVP1461_50</name>
    <name evidence="4" type="ORF">UFOVP1612_53</name>
    <name evidence="1" type="ORF">UFOVP839_22</name>
</gene>
<dbReference type="EMBL" id="LR797411">
    <property type="protein sequence ID" value="CAB4214615.1"/>
    <property type="molecule type" value="Genomic_DNA"/>
</dbReference>